<organism evidence="2 3">
    <name type="scientific">Triparma retinervis</name>
    <dbReference type="NCBI Taxonomy" id="2557542"/>
    <lineage>
        <taxon>Eukaryota</taxon>
        <taxon>Sar</taxon>
        <taxon>Stramenopiles</taxon>
        <taxon>Ochrophyta</taxon>
        <taxon>Bolidophyceae</taxon>
        <taxon>Parmales</taxon>
        <taxon>Triparmaceae</taxon>
        <taxon>Triparma</taxon>
    </lineage>
</organism>
<dbReference type="AlphaFoldDB" id="A0A9W6ZZX6"/>
<accession>A0A9W6ZZX6</accession>
<reference evidence="2" key="1">
    <citation type="submission" date="2022-07" db="EMBL/GenBank/DDBJ databases">
        <title>Genome analysis of Parmales, a sister group of diatoms, reveals the evolutionary specialization of diatoms from phago-mixotrophs to photoautotrophs.</title>
        <authorList>
            <person name="Ban H."/>
            <person name="Sato S."/>
            <person name="Yoshikawa S."/>
            <person name="Kazumasa Y."/>
            <person name="Nakamura Y."/>
            <person name="Ichinomiya M."/>
            <person name="Saitoh K."/>
            <person name="Sato N."/>
            <person name="Blanc-Mathieu R."/>
            <person name="Endo H."/>
            <person name="Kuwata A."/>
            <person name="Ogata H."/>
        </authorList>
    </citation>
    <scope>NUCLEOTIDE SEQUENCE</scope>
</reference>
<feature type="region of interest" description="Disordered" evidence="1">
    <location>
        <begin position="50"/>
        <end position="160"/>
    </location>
</feature>
<evidence type="ECO:0000256" key="1">
    <source>
        <dbReference type="SAM" id="MobiDB-lite"/>
    </source>
</evidence>
<dbReference type="EMBL" id="BRXZ01001018">
    <property type="protein sequence ID" value="GMH60143.1"/>
    <property type="molecule type" value="Genomic_DNA"/>
</dbReference>
<comment type="caution">
    <text evidence="2">The sequence shown here is derived from an EMBL/GenBank/DDBJ whole genome shotgun (WGS) entry which is preliminary data.</text>
</comment>
<keyword evidence="3" id="KW-1185">Reference proteome</keyword>
<evidence type="ECO:0000313" key="3">
    <source>
        <dbReference type="Proteomes" id="UP001165082"/>
    </source>
</evidence>
<protein>
    <submittedName>
        <fullName evidence="2">Uncharacterized protein</fullName>
    </submittedName>
</protein>
<dbReference type="Proteomes" id="UP001165082">
    <property type="component" value="Unassembled WGS sequence"/>
</dbReference>
<name>A0A9W6ZZX6_9STRA</name>
<dbReference type="Gene3D" id="1.10.287.10">
    <property type="entry name" value="S15/NS1, RNA-binding"/>
    <property type="match status" value="1"/>
</dbReference>
<evidence type="ECO:0000313" key="2">
    <source>
        <dbReference type="EMBL" id="GMH60143.1"/>
    </source>
</evidence>
<feature type="compositionally biased region" description="Low complexity" evidence="1">
    <location>
        <begin position="123"/>
        <end position="146"/>
    </location>
</feature>
<sequence>MSDLPALQAAIDAAAAKVIELKKSGGAVELIKAAVAELLAAKTAYAAANDGKLADGTPFDPNASKKDKKKKKNDDGDKAANAAANAPTADSLAKKAAKKAEKAAKKAAAKAAASGGAPPPPAAAATAGAKGKPAPAAPAPAAAAAPPRAPPASKGKKKGKAIQFGKVEPLQLIFSPNAGAKVPFVTLLAATMTGLDPDFKLKMDR</sequence>
<gene>
    <name evidence="2" type="ORF">TrRE_jg3483</name>
</gene>
<proteinExistence type="predicted"/>